<protein>
    <recommendedName>
        <fullName evidence="1">Aminoglycoside phosphotransferase domain-containing protein</fullName>
    </recommendedName>
</protein>
<gene>
    <name evidence="2" type="ORF">QBC46DRAFT_294653</name>
</gene>
<dbReference type="Gene3D" id="3.90.1200.10">
    <property type="match status" value="1"/>
</dbReference>
<keyword evidence="3" id="KW-1185">Reference proteome</keyword>
<evidence type="ECO:0000313" key="3">
    <source>
        <dbReference type="Proteomes" id="UP001303473"/>
    </source>
</evidence>
<proteinExistence type="predicted"/>
<dbReference type="InterPro" id="IPR002575">
    <property type="entry name" value="Aminoglycoside_PTrfase"/>
</dbReference>
<dbReference type="SUPFAM" id="SSF56112">
    <property type="entry name" value="Protein kinase-like (PK-like)"/>
    <property type="match status" value="1"/>
</dbReference>
<dbReference type="PANTHER" id="PTHR21310:SF58">
    <property type="entry name" value="AMINOGLYCOSIDE PHOSPHOTRANSFERASE DOMAIN-CONTAINING PROTEIN"/>
    <property type="match status" value="1"/>
</dbReference>
<dbReference type="PANTHER" id="PTHR21310">
    <property type="entry name" value="AMINOGLYCOSIDE PHOSPHOTRANSFERASE-RELATED-RELATED"/>
    <property type="match status" value="1"/>
</dbReference>
<dbReference type="Pfam" id="PF01636">
    <property type="entry name" value="APH"/>
    <property type="match status" value="1"/>
</dbReference>
<reference evidence="3" key="1">
    <citation type="journal article" date="2023" name="Mol. Phylogenet. Evol.">
        <title>Genome-scale phylogeny and comparative genomics of the fungal order Sordariales.</title>
        <authorList>
            <person name="Hensen N."/>
            <person name="Bonometti L."/>
            <person name="Westerberg I."/>
            <person name="Brannstrom I.O."/>
            <person name="Guillou S."/>
            <person name="Cros-Aarteil S."/>
            <person name="Calhoun S."/>
            <person name="Haridas S."/>
            <person name="Kuo A."/>
            <person name="Mondo S."/>
            <person name="Pangilinan J."/>
            <person name="Riley R."/>
            <person name="LaButti K."/>
            <person name="Andreopoulos B."/>
            <person name="Lipzen A."/>
            <person name="Chen C."/>
            <person name="Yan M."/>
            <person name="Daum C."/>
            <person name="Ng V."/>
            <person name="Clum A."/>
            <person name="Steindorff A."/>
            <person name="Ohm R.A."/>
            <person name="Martin F."/>
            <person name="Silar P."/>
            <person name="Natvig D.O."/>
            <person name="Lalanne C."/>
            <person name="Gautier V."/>
            <person name="Ament-Velasquez S.L."/>
            <person name="Kruys A."/>
            <person name="Hutchinson M.I."/>
            <person name="Powell A.J."/>
            <person name="Barry K."/>
            <person name="Miller A.N."/>
            <person name="Grigoriev I.V."/>
            <person name="Debuchy R."/>
            <person name="Gladieux P."/>
            <person name="Hiltunen Thoren M."/>
            <person name="Johannesson H."/>
        </authorList>
    </citation>
    <scope>NUCLEOTIDE SEQUENCE [LARGE SCALE GENOMIC DNA]</scope>
    <source>
        <strain evidence="3">CBS 340.73</strain>
    </source>
</reference>
<feature type="domain" description="Aminoglycoside phosphotransferase" evidence="1">
    <location>
        <begin position="45"/>
        <end position="282"/>
    </location>
</feature>
<evidence type="ECO:0000259" key="1">
    <source>
        <dbReference type="Pfam" id="PF01636"/>
    </source>
</evidence>
<organism evidence="2 3">
    <name type="scientific">Diplogelasinospora grovesii</name>
    <dbReference type="NCBI Taxonomy" id="303347"/>
    <lineage>
        <taxon>Eukaryota</taxon>
        <taxon>Fungi</taxon>
        <taxon>Dikarya</taxon>
        <taxon>Ascomycota</taxon>
        <taxon>Pezizomycotina</taxon>
        <taxon>Sordariomycetes</taxon>
        <taxon>Sordariomycetidae</taxon>
        <taxon>Sordariales</taxon>
        <taxon>Diplogelasinosporaceae</taxon>
        <taxon>Diplogelasinospora</taxon>
    </lineage>
</organism>
<evidence type="ECO:0000313" key="2">
    <source>
        <dbReference type="EMBL" id="KAK3937237.1"/>
    </source>
</evidence>
<dbReference type="InterPro" id="IPR011009">
    <property type="entry name" value="Kinase-like_dom_sf"/>
</dbReference>
<name>A0AAN6N132_9PEZI</name>
<dbReference type="InterPro" id="IPR051678">
    <property type="entry name" value="AGP_Transferase"/>
</dbReference>
<sequence length="300" mass="33852">MAPSIANPAPSAPKPKPLPKWLQLRIAATEFGRARNSRRLGTGNVVQLPFKKIAKLDVPRNEIEAMEFVRSNTTVPVARSTCVSISPDTKVMVSFSPLEGDDLQNLLSQMTYEQVASVVHELAGYLNQLRSLSLPSLPPSKNKEGSKVTHIGGAKVDSRGFDHRFPEAEFGPFSSVADFHTFLRLGEPLGDLWSHAPAVLNTHGKPEGSYKVVFTHGDIAPRNIRVAKQKDGTYKITGIIDWECAGWYPEYWEYTRMFYTGERDPWKKWFDAIEAEEGIQKYKEERVAEEAIWERARMFE</sequence>
<dbReference type="EMBL" id="MU853859">
    <property type="protein sequence ID" value="KAK3937237.1"/>
    <property type="molecule type" value="Genomic_DNA"/>
</dbReference>
<dbReference type="AlphaFoldDB" id="A0AAN6N132"/>
<dbReference type="Proteomes" id="UP001303473">
    <property type="component" value="Unassembled WGS sequence"/>
</dbReference>
<accession>A0AAN6N132</accession>
<comment type="caution">
    <text evidence="2">The sequence shown here is derived from an EMBL/GenBank/DDBJ whole genome shotgun (WGS) entry which is preliminary data.</text>
</comment>